<evidence type="ECO:0000259" key="8">
    <source>
        <dbReference type="Pfam" id="PF00441"/>
    </source>
</evidence>
<feature type="domain" description="Acyl-CoA dehydrogenase/oxidase C-terminal" evidence="8">
    <location>
        <begin position="1799"/>
        <end position="1907"/>
    </location>
</feature>
<gene>
    <name evidence="11" type="ORF">MSPICULIGERA_LOCUS247</name>
</gene>
<comment type="cofactor">
    <cofactor evidence="1">
        <name>FAD</name>
        <dbReference type="ChEBI" id="CHEBI:57692"/>
    </cofactor>
</comment>
<feature type="domain" description="AMP-dependent synthetase/ligase" evidence="9">
    <location>
        <begin position="331"/>
        <end position="584"/>
    </location>
</feature>
<dbReference type="SUPFAM" id="SSF56645">
    <property type="entry name" value="Acyl-CoA dehydrogenase NM domain-like"/>
    <property type="match status" value="3"/>
</dbReference>
<dbReference type="PANTHER" id="PTHR24096:SF267">
    <property type="entry name" value="MALONATE--COA LIGASE ACSF3, MITOCHONDRIAL"/>
    <property type="match status" value="1"/>
</dbReference>
<dbReference type="Gene3D" id="2.30.38.10">
    <property type="entry name" value="Luciferase, Domain 3"/>
    <property type="match status" value="1"/>
</dbReference>
<feature type="domain" description="Acyl-CoA dehydrogenase/oxidase N-terminal" evidence="10">
    <location>
        <begin position="1024"/>
        <end position="1118"/>
    </location>
</feature>
<dbReference type="InterPro" id="IPR013786">
    <property type="entry name" value="AcylCoA_DH/ox_N"/>
</dbReference>
<dbReference type="InterPro" id="IPR000873">
    <property type="entry name" value="AMP-dep_synth/lig_dom"/>
</dbReference>
<dbReference type="InterPro" id="IPR009100">
    <property type="entry name" value="AcylCoA_DH/oxidase_NM_dom_sf"/>
</dbReference>
<feature type="compositionally biased region" description="Low complexity" evidence="7">
    <location>
        <begin position="2322"/>
        <end position="2335"/>
    </location>
</feature>
<dbReference type="GO" id="GO:0005777">
    <property type="term" value="C:peroxisome"/>
    <property type="evidence" value="ECO:0007669"/>
    <property type="project" value="UniProtKB-SubCell"/>
</dbReference>
<keyword evidence="5" id="KW-0274">FAD</keyword>
<dbReference type="PROSITE" id="PS00018">
    <property type="entry name" value="EF_HAND_1"/>
    <property type="match status" value="1"/>
</dbReference>
<dbReference type="GO" id="GO:0050660">
    <property type="term" value="F:flavin adenine dinucleotide binding"/>
    <property type="evidence" value="ECO:0007669"/>
    <property type="project" value="InterPro"/>
</dbReference>
<dbReference type="InterPro" id="IPR001753">
    <property type="entry name" value="Enoyl-CoA_hydra/iso"/>
</dbReference>
<dbReference type="InterPro" id="IPR020845">
    <property type="entry name" value="AMP-binding_CS"/>
</dbReference>
<comment type="subcellular location">
    <subcellularLocation>
        <location evidence="2">Peroxisome</location>
    </subcellularLocation>
</comment>
<dbReference type="Pfam" id="PF00378">
    <property type="entry name" value="ECH_1"/>
    <property type="match status" value="1"/>
</dbReference>
<dbReference type="InterPro" id="IPR036250">
    <property type="entry name" value="AcylCo_DH-like_C"/>
</dbReference>
<evidence type="ECO:0000256" key="4">
    <source>
        <dbReference type="ARBA" id="ARBA00022630"/>
    </source>
</evidence>
<dbReference type="Gene3D" id="1.10.540.10">
    <property type="entry name" value="Acyl-CoA dehydrogenase/oxidase, N-terminal domain"/>
    <property type="match status" value="3"/>
</dbReference>
<evidence type="ECO:0000259" key="10">
    <source>
        <dbReference type="Pfam" id="PF02771"/>
    </source>
</evidence>
<evidence type="ECO:0000256" key="1">
    <source>
        <dbReference type="ARBA" id="ARBA00001974"/>
    </source>
</evidence>
<dbReference type="GO" id="GO:0016405">
    <property type="term" value="F:CoA-ligase activity"/>
    <property type="evidence" value="ECO:0007669"/>
    <property type="project" value="TreeGrafter"/>
</dbReference>
<evidence type="ECO:0000256" key="5">
    <source>
        <dbReference type="ARBA" id="ARBA00022827"/>
    </source>
</evidence>
<name>A0AA36C4C1_9BILA</name>
<protein>
    <recommendedName>
        <fullName evidence="13">Enoyl-CoA hydratase</fullName>
    </recommendedName>
</protein>
<dbReference type="Pfam" id="PF00501">
    <property type="entry name" value="AMP-binding"/>
    <property type="match status" value="1"/>
</dbReference>
<dbReference type="Pfam" id="PF00441">
    <property type="entry name" value="Acyl-CoA_dh_1"/>
    <property type="match status" value="1"/>
</dbReference>
<dbReference type="PANTHER" id="PTHR24096">
    <property type="entry name" value="LONG-CHAIN-FATTY-ACID--COA LIGASE"/>
    <property type="match status" value="1"/>
</dbReference>
<dbReference type="InterPro" id="IPR045851">
    <property type="entry name" value="AMP-bd_C_sf"/>
</dbReference>
<dbReference type="SUPFAM" id="SSF52096">
    <property type="entry name" value="ClpP/crotonase"/>
    <property type="match status" value="1"/>
</dbReference>
<dbReference type="Proteomes" id="UP001177023">
    <property type="component" value="Unassembled WGS sequence"/>
</dbReference>
<dbReference type="NCBIfam" id="NF006140">
    <property type="entry name" value="PRK08290.1"/>
    <property type="match status" value="1"/>
</dbReference>
<dbReference type="InterPro" id="IPR009075">
    <property type="entry name" value="AcylCo_DH/oxidase_C"/>
</dbReference>
<feature type="compositionally biased region" description="Basic residues" evidence="7">
    <location>
        <begin position="2204"/>
        <end position="2216"/>
    </location>
</feature>
<dbReference type="CDD" id="cd00567">
    <property type="entry name" value="ACAD"/>
    <property type="match status" value="1"/>
</dbReference>
<keyword evidence="4" id="KW-0285">Flavoprotein</keyword>
<dbReference type="SUPFAM" id="SSF47203">
    <property type="entry name" value="Acyl-CoA dehydrogenase C-terminal domain-like"/>
    <property type="match status" value="2"/>
</dbReference>
<keyword evidence="12" id="KW-1185">Reference proteome</keyword>
<organism evidence="11 12">
    <name type="scientific">Mesorhabditis spiculigera</name>
    <dbReference type="NCBI Taxonomy" id="96644"/>
    <lineage>
        <taxon>Eukaryota</taxon>
        <taxon>Metazoa</taxon>
        <taxon>Ecdysozoa</taxon>
        <taxon>Nematoda</taxon>
        <taxon>Chromadorea</taxon>
        <taxon>Rhabditida</taxon>
        <taxon>Rhabditina</taxon>
        <taxon>Rhabditomorpha</taxon>
        <taxon>Rhabditoidea</taxon>
        <taxon>Rhabditidae</taxon>
        <taxon>Mesorhabditinae</taxon>
        <taxon>Mesorhabditis</taxon>
    </lineage>
</organism>
<dbReference type="Gene3D" id="3.30.300.30">
    <property type="match status" value="1"/>
</dbReference>
<feature type="compositionally biased region" description="Basic residues" evidence="7">
    <location>
        <begin position="1740"/>
        <end position="1760"/>
    </location>
</feature>
<dbReference type="EMBL" id="CATQJA010000023">
    <property type="protein sequence ID" value="CAJ0557489.1"/>
    <property type="molecule type" value="Genomic_DNA"/>
</dbReference>
<feature type="region of interest" description="Disordered" evidence="7">
    <location>
        <begin position="2250"/>
        <end position="2276"/>
    </location>
</feature>
<evidence type="ECO:0000313" key="12">
    <source>
        <dbReference type="Proteomes" id="UP001177023"/>
    </source>
</evidence>
<sequence>MPVGPQQFCDGRFSATGSGVDRVESTHRVGAHHTQSDPGTSDLLANVRILVTAIGLRQVDDALELASESDLLSERRYPCARRFPDHQIGVGDGVVEEDLVELRRTGLIQRDQQEAQALMTLGAHLGAADHEAPLRDVSHSLTVLIPGRNRRFCSSVPYAISVRAEQLFTDVADASGRTGLRVLLMEDDLLRDACSPPAELLRPPEARPPCGCEVLVPLESLLEELVLTAGAALTLELGKFARQVLGQPLRDRGRKLVVRHLPVRALALVHICRSPVTEQPRTIPSALIRAAEEFATSTCPRFRRRADQPWGEGGRSRRHLVAQHVSLGDRLLGAQYAGAAIIPINTRYTGTEALDIIERVDAAALVVVGTFLKADRYQQLLDANPDLSIPTVIQVPIDGDDDRDGVIEFEDFLALATDAARTEADARAAKVQPDDVSDILFTSGTTGRSKGAITAHRQSIAVAKSWGECAEVTTDDNFLIISPFFHTFGYKAGILVCLLNGATIVPVSVFNIDDTLALVNSEKISILPGAPTIYQTILDHPRRSEYDLSSLRIAITGAAPVPVALVERMQAELFDAVLTAYGLTGQWSRPCAAPTTTRRFRVKIGDQGEILLRGPNVMLGYLDDPESTAKAIDADGWLHTGDVGTLDERGYLDITDRLKDMYVSGGFSVYPAEIEGMLARLPGVHESAAIGIPDHRMGRWARVYIAQLDGAGLAEESVIAFLKEDRRLQGAPRADVVTYEVRDSVAVVTLNRPDYRNAQNSVVTYALDAAFQRAVEDDDVKVIVLAGNGPHFSAGHDLGTPGRDHHVEYENKATMWWDHVDKPGGDQRFAREMEVYLGMCRRWREIPKPTIAMVQGACIAGGLMLAWVCDMIVAADDAFFSDPVVRMGIPGVEYFAHPWMVGSRFAKEMLFTGDRFTAQRAYEIGMVNRVVARKDLEKETFELAGRIAEDAALRTGFDQEGRQPVRGSDGDASAKTRLVGLDAKAAGCQCSRTAGRNKLVDLVFDDATTAFRDRGPLVPGGECARHSPEVDGYRQGFEEHRQWEHTLADAGYAVVSWPKELGGRDASLLEWVIFEEEYYRSGAPGRVSQNGIFLLAPTLFEHANAEQLARIMPRMARADDIWAQAWSEPESGSDLASLRSKDVELTRNYADWGFGLFRSDPDAQRHQGITYFMFDLRSKGVTVRPIDQLDGKPSFAEIFLETSSCRTSPASPADEPTTALCVTRLPTPGSALAPTGSSTFGTVTRLADVEQLDAEDIATHETALELQGPEAGVADNWMDGYPVLPKNVIAERLLGLPKDGPMRFALDSSHQDFAASIDALLTKSDMPSVIRSWNDELTPEPAKLWQRLAETGVNGLVISEEHDGDSAPTPWTWIVALEQLGQHAVPGPVVETITKHLLCSRRGSAGNRRPLPHRHTVPLDILIRSIWFYSRRTAPSHSASLAKPRHRWISPQALRGFRRRIAGLADFSAAFDMGALATAAQFARSRPDTAFEVTTEYAKQRKRSPLLHGAALSVRDQSADASRDISAAKVACGDTLPTRPPASGLQVHGAIGYTMEHDLSLWLTKVQALLTAWGYRPSIHRHRRPRRLLTCVGTRSPEQAYSDSAAVRAAITTEIGYDAALWSKLTRADRRRRASDSGGSDGVGAGFGRVHVVQEELGRAGPSPMLGSAILAAQALLLSGDDDACSRLLPGVASGESTLALCWAGAAGWSTFGVEATEDALIGMASYVLDGHIARHPARSHGRRLLRSGSRGRGRSRRRVPTMDPTRTLAEVTFSGVRGRPLEWSEDLVDRIRTVVLIALSAEQVGAAAAIVEQTVEYTKSRKQFGRAIGSFQALKHRMADMYTLVETARSMTYAAVATQSADDAAVAKVYCSEALQQITSEAVQLHGGIAITWEHDAQLYFKRAHGSAQLFGQPSTYLPSSRAGSGPLGDVGACFARNPGRTSTVSFGVEQTSALGRSDQPVLGSIAIRSRELVEALFYQLVPVSPDPVRTVQLLHALARVALSPGSAKVTTPIPVRTGNLCEPLKRSPECIREIRGDMERDNGVRRGPTMRKRFVHRCDIDLIEGFTSTVVASRKVQVRSRIYVPRLVTRSERDHCTAGASTYLGLATSSTVSVAPLRICGVEAPAAHRPSKAIRQRRASSKVNCGSDTCFPDSRSMGQPIATGLNVFDQLRLRPEFSRESVRTTSASSSAAQGPESWPGHRCPHPGRRRHRRPPPTFPRQTGLEQTLNAAKDAGHSDRLTTVKVDISSEESVREQVGAADQGSGRARRAGQCGGHSALRAPTMTLDFTNTVIGVNLTGTFSRRGSPCRHCSKVEQASWSTSVPPRRPSPTRT</sequence>
<dbReference type="SUPFAM" id="SSF56801">
    <property type="entry name" value="Acetyl-CoA synthetase-like"/>
    <property type="match status" value="1"/>
</dbReference>
<dbReference type="PROSITE" id="PS00455">
    <property type="entry name" value="AMP_BINDING"/>
    <property type="match status" value="1"/>
</dbReference>
<evidence type="ECO:0008006" key="13">
    <source>
        <dbReference type="Google" id="ProtNLM"/>
    </source>
</evidence>
<dbReference type="Gene3D" id="3.40.50.980">
    <property type="match status" value="2"/>
</dbReference>
<evidence type="ECO:0000256" key="6">
    <source>
        <dbReference type="ARBA" id="ARBA00023140"/>
    </source>
</evidence>
<keyword evidence="6" id="KW-0576">Peroxisome</keyword>
<dbReference type="InterPro" id="IPR029045">
    <property type="entry name" value="ClpP/crotonase-like_dom_sf"/>
</dbReference>
<dbReference type="GO" id="GO:0016627">
    <property type="term" value="F:oxidoreductase activity, acting on the CH-CH group of donors"/>
    <property type="evidence" value="ECO:0007669"/>
    <property type="project" value="InterPro"/>
</dbReference>
<dbReference type="CDD" id="cd06558">
    <property type="entry name" value="crotonase-like"/>
    <property type="match status" value="1"/>
</dbReference>
<accession>A0AA36C4C1</accession>
<comment type="caution">
    <text evidence="11">The sequence shown here is derived from an EMBL/GenBank/DDBJ whole genome shotgun (WGS) entry which is preliminary data.</text>
</comment>
<reference evidence="11" key="1">
    <citation type="submission" date="2023-06" db="EMBL/GenBank/DDBJ databases">
        <authorList>
            <person name="Delattre M."/>
        </authorList>
    </citation>
    <scope>NUCLEOTIDE SEQUENCE</scope>
    <source>
        <strain evidence="11">AF72</strain>
    </source>
</reference>
<dbReference type="Pfam" id="PF02771">
    <property type="entry name" value="Acyl-CoA_dh_N"/>
    <property type="match status" value="1"/>
</dbReference>
<evidence type="ECO:0000256" key="2">
    <source>
        <dbReference type="ARBA" id="ARBA00004275"/>
    </source>
</evidence>
<dbReference type="InterPro" id="IPR037069">
    <property type="entry name" value="AcylCoA_DH/ox_N_sf"/>
</dbReference>
<feature type="region of interest" description="Disordered" evidence="7">
    <location>
        <begin position="2316"/>
        <end position="2335"/>
    </location>
</feature>
<evidence type="ECO:0000259" key="9">
    <source>
        <dbReference type="Pfam" id="PF00501"/>
    </source>
</evidence>
<evidence type="ECO:0000313" key="11">
    <source>
        <dbReference type="EMBL" id="CAJ0557489.1"/>
    </source>
</evidence>
<evidence type="ECO:0000256" key="3">
    <source>
        <dbReference type="ARBA" id="ARBA00009347"/>
    </source>
</evidence>
<dbReference type="Gene3D" id="1.20.140.10">
    <property type="entry name" value="Butyryl-CoA Dehydrogenase, subunit A, domain 3"/>
    <property type="match status" value="1"/>
</dbReference>
<comment type="similarity">
    <text evidence="3">Belongs to the acyl-CoA dehydrogenase family.</text>
</comment>
<dbReference type="Gene3D" id="3.90.226.10">
    <property type="entry name" value="2-enoyl-CoA Hydratase, Chain A, domain 1"/>
    <property type="match status" value="1"/>
</dbReference>
<feature type="non-terminal residue" evidence="11">
    <location>
        <position position="2335"/>
    </location>
</feature>
<dbReference type="InterPro" id="IPR018247">
    <property type="entry name" value="EF_Hand_1_Ca_BS"/>
</dbReference>
<feature type="region of interest" description="Disordered" evidence="7">
    <location>
        <begin position="2180"/>
        <end position="2225"/>
    </location>
</feature>
<proteinExistence type="inferred from homology"/>
<evidence type="ECO:0000256" key="7">
    <source>
        <dbReference type="SAM" id="MobiDB-lite"/>
    </source>
</evidence>
<feature type="region of interest" description="Disordered" evidence="7">
    <location>
        <begin position="1740"/>
        <end position="1761"/>
    </location>
</feature>